<dbReference type="SMART" id="SM00672">
    <property type="entry name" value="CAP10"/>
    <property type="match status" value="1"/>
</dbReference>
<dbReference type="GO" id="GO:0016740">
    <property type="term" value="F:transferase activity"/>
    <property type="evidence" value="ECO:0007669"/>
    <property type="project" value="UniProtKB-KW"/>
</dbReference>
<dbReference type="Proteomes" id="UP000654075">
    <property type="component" value="Unassembled WGS sequence"/>
</dbReference>
<gene>
    <name evidence="4" type="ORF">PGLA1383_LOCUS24670</name>
</gene>
<dbReference type="PANTHER" id="PTHR12203">
    <property type="entry name" value="KDEL LYS-ASP-GLU-LEU CONTAINING - RELATED"/>
    <property type="match status" value="1"/>
</dbReference>
<evidence type="ECO:0000256" key="1">
    <source>
        <dbReference type="ARBA" id="ARBA00010118"/>
    </source>
</evidence>
<reference evidence="4" key="1">
    <citation type="submission" date="2021-02" db="EMBL/GenBank/DDBJ databases">
        <authorList>
            <person name="Dougan E. K."/>
            <person name="Rhodes N."/>
            <person name="Thang M."/>
            <person name="Chan C."/>
        </authorList>
    </citation>
    <scope>NUCLEOTIDE SEQUENCE</scope>
</reference>
<comment type="caution">
    <text evidence="4">The sequence shown here is derived from an EMBL/GenBank/DDBJ whole genome shotgun (WGS) entry which is preliminary data.</text>
</comment>
<proteinExistence type="inferred from homology"/>
<dbReference type="AlphaFoldDB" id="A0A813F2N0"/>
<evidence type="ECO:0000313" key="5">
    <source>
        <dbReference type="Proteomes" id="UP000654075"/>
    </source>
</evidence>
<dbReference type="InterPro" id="IPR006598">
    <property type="entry name" value="CAP10"/>
</dbReference>
<organism evidence="4 5">
    <name type="scientific">Polarella glacialis</name>
    <name type="common">Dinoflagellate</name>
    <dbReference type="NCBI Taxonomy" id="89957"/>
    <lineage>
        <taxon>Eukaryota</taxon>
        <taxon>Sar</taxon>
        <taxon>Alveolata</taxon>
        <taxon>Dinophyceae</taxon>
        <taxon>Suessiales</taxon>
        <taxon>Suessiaceae</taxon>
        <taxon>Polarella</taxon>
    </lineage>
</organism>
<comment type="similarity">
    <text evidence="1">Belongs to the glycosyltransferase 90 family.</text>
</comment>
<protein>
    <recommendedName>
        <fullName evidence="3">Glycosyl transferase CAP10 domain-containing protein</fullName>
    </recommendedName>
</protein>
<keyword evidence="5" id="KW-1185">Reference proteome</keyword>
<name>A0A813F2N0_POLGL</name>
<dbReference type="PANTHER" id="PTHR12203:SF35">
    <property type="entry name" value="PROTEIN O-GLUCOSYLTRANSFERASE 1"/>
    <property type="match status" value="1"/>
</dbReference>
<evidence type="ECO:0000256" key="2">
    <source>
        <dbReference type="ARBA" id="ARBA00022679"/>
    </source>
</evidence>
<accession>A0A813F2N0</accession>
<dbReference type="Pfam" id="PF05686">
    <property type="entry name" value="Glyco_transf_90"/>
    <property type="match status" value="1"/>
</dbReference>
<dbReference type="OrthoDB" id="541052at2759"/>
<keyword evidence="2" id="KW-0808">Transferase</keyword>
<dbReference type="EMBL" id="CAJNNV010019670">
    <property type="protein sequence ID" value="CAE8606692.1"/>
    <property type="molecule type" value="Genomic_DNA"/>
</dbReference>
<feature type="domain" description="Glycosyl transferase CAP10" evidence="3">
    <location>
        <begin position="146"/>
        <end position="430"/>
    </location>
</feature>
<dbReference type="OMA" id="ASENAPW"/>
<dbReference type="InterPro" id="IPR051091">
    <property type="entry name" value="O-Glucosyltr/Glycosyltrsf_90"/>
</dbReference>
<evidence type="ECO:0000259" key="3">
    <source>
        <dbReference type="SMART" id="SM00672"/>
    </source>
</evidence>
<evidence type="ECO:0000313" key="4">
    <source>
        <dbReference type="EMBL" id="CAE8606692.1"/>
    </source>
</evidence>
<sequence length="435" mass="49519">MLYMTACQEPASPLLWSQHCFCCHPWEHQVCGEAVRAKLEEEAGLEQAQCCYPVYARRVLEPPDERLEAQIQSHLQNYWVHQDIIADEGPKLRCTAGADVHGSGCVIDMKDGDVRGCDESHACPDFDCSYMRAFVKTVRTIQRINPLPDVKIVMNAGDLTMDYTGEIPVFTRTGTRWTNTVALPFEWQLDPFQCQSKMMIATRASENAPWERRAAKLSWRGSISNCRIPGCRIAAAADGDAQAWETCGRLQEGQARDCTWNMSTWLKMPRGRLVWLSRFNAAIDAKFVLHPKLKMDEDLEQFLQNEGLIAEHREVRWDAFFKYHIAIDGDSAPDRLYWQLFMGSVVIIQESVWQEIIGVIGPLEPFVHFVPVRYDLSDLSEKVAWLQQNDVEARQIALRGVAFAQQHLTCDGILYYVDRLLRAVAARTQSTSSEA</sequence>